<dbReference type="AlphaFoldDB" id="A0A9D4CUY9"/>
<organism evidence="1 2">
    <name type="scientific">Dreissena polymorpha</name>
    <name type="common">Zebra mussel</name>
    <name type="synonym">Mytilus polymorpha</name>
    <dbReference type="NCBI Taxonomy" id="45954"/>
    <lineage>
        <taxon>Eukaryota</taxon>
        <taxon>Metazoa</taxon>
        <taxon>Spiralia</taxon>
        <taxon>Lophotrochozoa</taxon>
        <taxon>Mollusca</taxon>
        <taxon>Bivalvia</taxon>
        <taxon>Autobranchia</taxon>
        <taxon>Heteroconchia</taxon>
        <taxon>Euheterodonta</taxon>
        <taxon>Imparidentia</taxon>
        <taxon>Neoheterodontei</taxon>
        <taxon>Myida</taxon>
        <taxon>Dreissenoidea</taxon>
        <taxon>Dreissenidae</taxon>
        <taxon>Dreissena</taxon>
    </lineage>
</organism>
<keyword evidence="2" id="KW-1185">Reference proteome</keyword>
<evidence type="ECO:0000313" key="2">
    <source>
        <dbReference type="Proteomes" id="UP000828390"/>
    </source>
</evidence>
<protein>
    <submittedName>
        <fullName evidence="1">Uncharacterized protein</fullName>
    </submittedName>
</protein>
<sequence length="55" mass="6046">MESCSEGFAGAISVLTNAYTTSSYHEDLEIQILLDQAEKVVLFHSYGRNDADASF</sequence>
<dbReference type="Proteomes" id="UP000828390">
    <property type="component" value="Unassembled WGS sequence"/>
</dbReference>
<gene>
    <name evidence="1" type="ORF">DPMN_057272</name>
</gene>
<comment type="caution">
    <text evidence="1">The sequence shown here is derived from an EMBL/GenBank/DDBJ whole genome shotgun (WGS) entry which is preliminary data.</text>
</comment>
<proteinExistence type="predicted"/>
<evidence type="ECO:0000313" key="1">
    <source>
        <dbReference type="EMBL" id="KAH3731264.1"/>
    </source>
</evidence>
<accession>A0A9D4CUY9</accession>
<dbReference type="EMBL" id="JAIWYP010000012">
    <property type="protein sequence ID" value="KAH3731264.1"/>
    <property type="molecule type" value="Genomic_DNA"/>
</dbReference>
<reference evidence="1" key="2">
    <citation type="submission" date="2020-11" db="EMBL/GenBank/DDBJ databases">
        <authorList>
            <person name="McCartney M.A."/>
            <person name="Auch B."/>
            <person name="Kono T."/>
            <person name="Mallez S."/>
            <person name="Becker A."/>
            <person name="Gohl D.M."/>
            <person name="Silverstein K.A.T."/>
            <person name="Koren S."/>
            <person name="Bechman K.B."/>
            <person name="Herman A."/>
            <person name="Abrahante J.E."/>
            <person name="Garbe J."/>
        </authorList>
    </citation>
    <scope>NUCLEOTIDE SEQUENCE</scope>
    <source>
        <strain evidence="1">Duluth1</strain>
        <tissue evidence="1">Whole animal</tissue>
    </source>
</reference>
<name>A0A9D4CUY9_DREPO</name>
<reference evidence="1" key="1">
    <citation type="journal article" date="2019" name="bioRxiv">
        <title>The Genome of the Zebra Mussel, Dreissena polymorpha: A Resource for Invasive Species Research.</title>
        <authorList>
            <person name="McCartney M.A."/>
            <person name="Auch B."/>
            <person name="Kono T."/>
            <person name="Mallez S."/>
            <person name="Zhang Y."/>
            <person name="Obille A."/>
            <person name="Becker A."/>
            <person name="Abrahante J.E."/>
            <person name="Garbe J."/>
            <person name="Badalamenti J.P."/>
            <person name="Herman A."/>
            <person name="Mangelson H."/>
            <person name="Liachko I."/>
            <person name="Sullivan S."/>
            <person name="Sone E.D."/>
            <person name="Koren S."/>
            <person name="Silverstein K.A.T."/>
            <person name="Beckman K.B."/>
            <person name="Gohl D.M."/>
        </authorList>
    </citation>
    <scope>NUCLEOTIDE SEQUENCE</scope>
    <source>
        <strain evidence="1">Duluth1</strain>
        <tissue evidence="1">Whole animal</tissue>
    </source>
</reference>